<evidence type="ECO:0000256" key="4">
    <source>
        <dbReference type="ARBA" id="ARBA00022816"/>
    </source>
</evidence>
<evidence type="ECO:0000313" key="12">
    <source>
        <dbReference type="EMBL" id="KPA46927.1"/>
    </source>
</evidence>
<dbReference type="GO" id="GO:0005543">
    <property type="term" value="F:phospholipid binding"/>
    <property type="evidence" value="ECO:0007669"/>
    <property type="project" value="TreeGrafter"/>
</dbReference>
<sequence>MTFSSPSKVLSSPAKRNQLLSSPERNIAASFLLDTRNNELSHRDALAAAQLEHERVRQAAIRVYELHELQEEHKRILAEERKEEERLRAEAAVVAEEKRLRELKGKTVPKLPPEPAPQPASPAKQEPAKTNGATPVSNSKQPEASTTPVTEAKKPAQPAAPSAPTTGLFAHNKPSNPFGTTQPSSQSPFQKPNGAAAQPAGVPAANTTTPQPVSKPAAPAVQPVQAKPAASVDRYAQIHQELKKLRRDLQAQSKVAGSPLKGKLGAARREIRVAIGQLTAGKGANNQPINKITGALKEALEGRIPSPPIDVSAFVVDMREPVEGSANNDATLPSLFIYLINICAKGIVNQFINEGGANPKAADPVGVFAAHIFSTKEFQWRGLSLVDILMAKYRMVCPVLFGYRGNDKTERGRIAIGWKKDGPSWITEQSHNDRMTGLGAGFASLSLRDFSKSSKKNPYPPTNYWKALAYIVNSPPNETSNTQYVVLRSMIQGHEQRFLNFYGNAALAALRLALVEFPKKAPQNATAAGSLAALADVLKTESGLILV</sequence>
<keyword evidence="7" id="KW-0906">Nuclear pore complex</keyword>
<evidence type="ECO:0000256" key="3">
    <source>
        <dbReference type="ARBA" id="ARBA00022448"/>
    </source>
</evidence>
<reference evidence="12 13" key="1">
    <citation type="submission" date="2015-04" db="EMBL/GenBank/DDBJ databases">
        <title>The draft genome sequence of Fusarium langsethiae, a T-2/HT-2 mycotoxin producer.</title>
        <authorList>
            <person name="Lysoe E."/>
            <person name="Divon H.H."/>
            <person name="Terzi V."/>
            <person name="Orru L."/>
            <person name="Lamontanara A."/>
            <person name="Kolseth A.-K."/>
            <person name="Frandsen R.J."/>
            <person name="Nielsen K."/>
            <person name="Thrane U."/>
        </authorList>
    </citation>
    <scope>NUCLEOTIDE SEQUENCE [LARGE SCALE GENOMIC DNA]</scope>
    <source>
        <strain evidence="12 13">Fl201059</strain>
    </source>
</reference>
<evidence type="ECO:0000256" key="6">
    <source>
        <dbReference type="ARBA" id="ARBA00023010"/>
    </source>
</evidence>
<evidence type="ECO:0000256" key="11">
    <source>
        <dbReference type="SAM" id="MobiDB-lite"/>
    </source>
</evidence>
<feature type="compositionally biased region" description="Polar residues" evidence="11">
    <location>
        <begin position="173"/>
        <end position="190"/>
    </location>
</feature>
<dbReference type="Proteomes" id="UP000037904">
    <property type="component" value="Unassembled WGS sequence"/>
</dbReference>
<feature type="compositionally biased region" description="Low complexity" evidence="11">
    <location>
        <begin position="155"/>
        <end position="164"/>
    </location>
</feature>
<dbReference type="PANTHER" id="PTHR12960">
    <property type="entry name" value="GLE-1-RELATED"/>
    <property type="match status" value="1"/>
</dbReference>
<dbReference type="Pfam" id="PF07817">
    <property type="entry name" value="GLE1"/>
    <property type="match status" value="1"/>
</dbReference>
<organism evidence="12 13">
    <name type="scientific">Fusarium langsethiae</name>
    <dbReference type="NCBI Taxonomy" id="179993"/>
    <lineage>
        <taxon>Eukaryota</taxon>
        <taxon>Fungi</taxon>
        <taxon>Dikarya</taxon>
        <taxon>Ascomycota</taxon>
        <taxon>Pezizomycotina</taxon>
        <taxon>Sordariomycetes</taxon>
        <taxon>Hypocreomycetidae</taxon>
        <taxon>Hypocreales</taxon>
        <taxon>Nectriaceae</taxon>
        <taxon>Fusarium</taxon>
    </lineage>
</organism>
<gene>
    <name evidence="12" type="ORF">FLAG1_00111</name>
</gene>
<evidence type="ECO:0000256" key="10">
    <source>
        <dbReference type="ARBA" id="ARBA00029983"/>
    </source>
</evidence>
<comment type="subcellular location">
    <subcellularLocation>
        <location evidence="1">Nucleus</location>
        <location evidence="1">Nuclear pore complex</location>
    </subcellularLocation>
</comment>
<evidence type="ECO:0000256" key="5">
    <source>
        <dbReference type="ARBA" id="ARBA00022927"/>
    </source>
</evidence>
<keyword evidence="4" id="KW-0509">mRNA transport</keyword>
<dbReference type="GO" id="GO:0016973">
    <property type="term" value="P:poly(A)+ mRNA export from nucleus"/>
    <property type="evidence" value="ECO:0007669"/>
    <property type="project" value="InterPro"/>
</dbReference>
<dbReference type="PANTHER" id="PTHR12960:SF0">
    <property type="entry name" value="MRNA EXPORT FACTOR GLE1"/>
    <property type="match status" value="1"/>
</dbReference>
<comment type="similarity">
    <text evidence="2">Belongs to the GLE1 family.</text>
</comment>
<dbReference type="GO" id="GO:0044614">
    <property type="term" value="C:nuclear pore cytoplasmic filaments"/>
    <property type="evidence" value="ECO:0007669"/>
    <property type="project" value="TreeGrafter"/>
</dbReference>
<name>A0A0N0V8U3_FUSLA</name>
<evidence type="ECO:0000256" key="9">
    <source>
        <dbReference type="ARBA" id="ARBA00026227"/>
    </source>
</evidence>
<comment type="caution">
    <text evidence="12">The sequence shown here is derived from an EMBL/GenBank/DDBJ whole genome shotgun (WGS) entry which is preliminary data.</text>
</comment>
<keyword evidence="8" id="KW-0539">Nucleus</keyword>
<feature type="compositionally biased region" description="Low complexity" evidence="11">
    <location>
        <begin position="192"/>
        <end position="230"/>
    </location>
</feature>
<keyword evidence="13" id="KW-1185">Reference proteome</keyword>
<keyword evidence="5" id="KW-0653">Protein transport</keyword>
<dbReference type="InterPro" id="IPR038506">
    <property type="entry name" value="GLE1-like_sf"/>
</dbReference>
<dbReference type="InterPro" id="IPR012476">
    <property type="entry name" value="GLE1"/>
</dbReference>
<feature type="compositionally biased region" description="Polar residues" evidence="11">
    <location>
        <begin position="131"/>
        <end position="149"/>
    </location>
</feature>
<dbReference type="Gene3D" id="1.25.40.510">
    <property type="entry name" value="GLE1-like"/>
    <property type="match status" value="1"/>
</dbReference>
<dbReference type="OrthoDB" id="420884at2759"/>
<dbReference type="EMBL" id="JXCE01000001">
    <property type="protein sequence ID" value="KPA46927.1"/>
    <property type="molecule type" value="Genomic_DNA"/>
</dbReference>
<evidence type="ECO:0000256" key="8">
    <source>
        <dbReference type="ARBA" id="ARBA00023242"/>
    </source>
</evidence>
<feature type="compositionally biased region" description="Pro residues" evidence="11">
    <location>
        <begin position="110"/>
        <end position="120"/>
    </location>
</feature>
<dbReference type="GO" id="GO:0031369">
    <property type="term" value="F:translation initiation factor binding"/>
    <property type="evidence" value="ECO:0007669"/>
    <property type="project" value="TreeGrafter"/>
</dbReference>
<keyword evidence="6" id="KW-0811">Translocation</keyword>
<evidence type="ECO:0000313" key="13">
    <source>
        <dbReference type="Proteomes" id="UP000037904"/>
    </source>
</evidence>
<dbReference type="AlphaFoldDB" id="A0A0N0V8U3"/>
<dbReference type="GO" id="GO:0005737">
    <property type="term" value="C:cytoplasm"/>
    <property type="evidence" value="ECO:0007669"/>
    <property type="project" value="TreeGrafter"/>
</dbReference>
<dbReference type="GO" id="GO:0015031">
    <property type="term" value="P:protein transport"/>
    <property type="evidence" value="ECO:0007669"/>
    <property type="project" value="UniProtKB-KW"/>
</dbReference>
<evidence type="ECO:0000256" key="1">
    <source>
        <dbReference type="ARBA" id="ARBA00004567"/>
    </source>
</evidence>
<accession>A0A0N0V8U3</accession>
<protein>
    <recommendedName>
        <fullName evidence="9">mRNA export factor GLE1</fullName>
    </recommendedName>
    <alternativeName>
        <fullName evidence="10">Nucleoporin GLE1</fullName>
    </alternativeName>
</protein>
<proteinExistence type="inferred from homology"/>
<dbReference type="GO" id="GO:0000822">
    <property type="term" value="F:inositol hexakisphosphate binding"/>
    <property type="evidence" value="ECO:0007669"/>
    <property type="project" value="TreeGrafter"/>
</dbReference>
<keyword evidence="3" id="KW-0813">Transport</keyword>
<evidence type="ECO:0000256" key="2">
    <source>
        <dbReference type="ARBA" id="ARBA00011056"/>
    </source>
</evidence>
<evidence type="ECO:0000256" key="7">
    <source>
        <dbReference type="ARBA" id="ARBA00023132"/>
    </source>
</evidence>
<feature type="region of interest" description="Disordered" evidence="11">
    <location>
        <begin position="99"/>
        <end position="230"/>
    </location>
</feature>